<evidence type="ECO:0000259" key="4">
    <source>
        <dbReference type="PROSITE" id="PS50043"/>
    </source>
</evidence>
<keyword evidence="2" id="KW-0238">DNA-binding</keyword>
<protein>
    <submittedName>
        <fullName evidence="5">Transcriptional regulator</fullName>
    </submittedName>
</protein>
<dbReference type="Pfam" id="PF03472">
    <property type="entry name" value="Autoind_bind"/>
    <property type="match status" value="1"/>
</dbReference>
<dbReference type="InterPro" id="IPR000792">
    <property type="entry name" value="Tscrpt_reg_LuxR_C"/>
</dbReference>
<keyword evidence="3" id="KW-0804">Transcription</keyword>
<dbReference type="Gene3D" id="1.10.10.10">
    <property type="entry name" value="Winged helix-like DNA-binding domain superfamily/Winged helix DNA-binding domain"/>
    <property type="match status" value="1"/>
</dbReference>
<evidence type="ECO:0000313" key="5">
    <source>
        <dbReference type="EMBL" id="RXH41544.1"/>
    </source>
</evidence>
<dbReference type="PANTHER" id="PTHR44688">
    <property type="entry name" value="DNA-BINDING TRANSCRIPTIONAL ACTIVATOR DEVR_DOSR"/>
    <property type="match status" value="1"/>
</dbReference>
<dbReference type="GO" id="GO:0006355">
    <property type="term" value="P:regulation of DNA-templated transcription"/>
    <property type="evidence" value="ECO:0007669"/>
    <property type="project" value="InterPro"/>
</dbReference>
<comment type="caution">
    <text evidence="5">The sequence shown here is derived from an EMBL/GenBank/DDBJ whole genome shotgun (WGS) entry which is preliminary data.</text>
</comment>
<evidence type="ECO:0000256" key="1">
    <source>
        <dbReference type="ARBA" id="ARBA00023015"/>
    </source>
</evidence>
<gene>
    <name evidence="5" type="ORF">XH94_08080</name>
</gene>
<feature type="domain" description="HTH luxR-type" evidence="4">
    <location>
        <begin position="172"/>
        <end position="237"/>
    </location>
</feature>
<evidence type="ECO:0000313" key="6">
    <source>
        <dbReference type="Proteomes" id="UP000290565"/>
    </source>
</evidence>
<evidence type="ECO:0000256" key="3">
    <source>
        <dbReference type="ARBA" id="ARBA00023163"/>
    </source>
</evidence>
<dbReference type="SMART" id="SM00421">
    <property type="entry name" value="HTH_LUXR"/>
    <property type="match status" value="1"/>
</dbReference>
<dbReference type="AlphaFoldDB" id="A0A4V1L4I0"/>
<dbReference type="Proteomes" id="UP000290565">
    <property type="component" value="Unassembled WGS sequence"/>
</dbReference>
<dbReference type="Pfam" id="PF00196">
    <property type="entry name" value="GerE"/>
    <property type="match status" value="1"/>
</dbReference>
<name>A0A4V1L4I0_9BRAD</name>
<sequence length="242" mass="27407">MHRLFQNFIDLLFAAESPSDFCSTIKIISAEFDLSCFAYLSLADTPEGKPRLISTYPETWTSHYLLNEYQHIDPVIQKAARHPEPFRWGLDLADREISTQARELLAEALDFGIRFGFTIPIQIGPRPVAALTFATNEKRASFDHCIQSNERVLQLMAMCFHGHVRRKLSVGGTFDRVPLSRRELECLKWASQGKSAWEIGQILRISRNTAADYLNNAKEKLGVRTVIQAATLLAAANKQKQN</sequence>
<organism evidence="5 6">
    <name type="scientific">Bradyrhizobium zhanjiangense</name>
    <dbReference type="NCBI Taxonomy" id="1325107"/>
    <lineage>
        <taxon>Bacteria</taxon>
        <taxon>Pseudomonadati</taxon>
        <taxon>Pseudomonadota</taxon>
        <taxon>Alphaproteobacteria</taxon>
        <taxon>Hyphomicrobiales</taxon>
        <taxon>Nitrobacteraceae</taxon>
        <taxon>Bradyrhizobium</taxon>
    </lineage>
</organism>
<proteinExistence type="predicted"/>
<dbReference type="SUPFAM" id="SSF75516">
    <property type="entry name" value="Pheromone-binding domain of LuxR-like quorum-sensing transcription factors"/>
    <property type="match status" value="1"/>
</dbReference>
<dbReference type="Gene3D" id="3.30.450.80">
    <property type="entry name" value="Transcription factor LuxR-like, autoinducer-binding domain"/>
    <property type="match status" value="1"/>
</dbReference>
<dbReference type="CDD" id="cd06170">
    <property type="entry name" value="LuxR_C_like"/>
    <property type="match status" value="1"/>
</dbReference>
<dbReference type="InterPro" id="IPR016032">
    <property type="entry name" value="Sig_transdc_resp-reg_C-effctor"/>
</dbReference>
<dbReference type="PROSITE" id="PS50043">
    <property type="entry name" value="HTH_LUXR_2"/>
    <property type="match status" value="1"/>
</dbReference>
<dbReference type="PRINTS" id="PR00038">
    <property type="entry name" value="HTHLUXR"/>
</dbReference>
<accession>A0A4V1L4I0</accession>
<dbReference type="RefSeq" id="WP_128944100.1">
    <property type="nucleotide sequence ID" value="NZ_LBJM01000016.1"/>
</dbReference>
<reference evidence="5 6" key="1">
    <citation type="submission" date="2015-04" db="EMBL/GenBank/DDBJ databases">
        <title>Comparative genomics of rhizobia nodulating Arachis hypogaea in China.</title>
        <authorList>
            <person name="Li Y."/>
        </authorList>
    </citation>
    <scope>NUCLEOTIDE SEQUENCE [LARGE SCALE GENOMIC DNA]</scope>
    <source>
        <strain evidence="5 6">CCBAU 51787</strain>
    </source>
</reference>
<dbReference type="InterPro" id="IPR036388">
    <property type="entry name" value="WH-like_DNA-bd_sf"/>
</dbReference>
<dbReference type="GO" id="GO:0003677">
    <property type="term" value="F:DNA binding"/>
    <property type="evidence" value="ECO:0007669"/>
    <property type="project" value="UniProtKB-KW"/>
</dbReference>
<dbReference type="EMBL" id="LBJM01000016">
    <property type="protein sequence ID" value="RXH41544.1"/>
    <property type="molecule type" value="Genomic_DNA"/>
</dbReference>
<evidence type="ECO:0000256" key="2">
    <source>
        <dbReference type="ARBA" id="ARBA00023125"/>
    </source>
</evidence>
<dbReference type="InterPro" id="IPR005143">
    <property type="entry name" value="TF_LuxR_autoind-bd_dom"/>
</dbReference>
<dbReference type="PANTHER" id="PTHR44688:SF16">
    <property type="entry name" value="DNA-BINDING TRANSCRIPTIONAL ACTIVATOR DEVR_DOSR"/>
    <property type="match status" value="1"/>
</dbReference>
<dbReference type="SUPFAM" id="SSF46894">
    <property type="entry name" value="C-terminal effector domain of the bipartite response regulators"/>
    <property type="match status" value="1"/>
</dbReference>
<dbReference type="InterPro" id="IPR036693">
    <property type="entry name" value="TF_LuxR_autoind-bd_dom_sf"/>
</dbReference>
<keyword evidence="1" id="KW-0805">Transcription regulation</keyword>